<dbReference type="KEGG" id="tvd:SG34_032475"/>
<reference evidence="1 2" key="1">
    <citation type="journal article" date="2015" name="Genome Announc.">
        <title>Draft Genome Sequences of Marine Isolates of Thalassomonas viridans and Thalassomonas actiniarum.</title>
        <authorList>
            <person name="Olonade I."/>
            <person name="van Zyl L.J."/>
            <person name="Trindade M."/>
        </authorList>
    </citation>
    <scope>NUCLEOTIDE SEQUENCE [LARGE SCALE GENOMIC DNA]</scope>
    <source>
        <strain evidence="1 2">XOM25</strain>
    </source>
</reference>
<dbReference type="RefSeq" id="WP_044840626.1">
    <property type="nucleotide sequence ID" value="NZ_CP059734.1"/>
</dbReference>
<evidence type="ECO:0000313" key="2">
    <source>
        <dbReference type="Proteomes" id="UP000032352"/>
    </source>
</evidence>
<evidence type="ECO:0000313" key="1">
    <source>
        <dbReference type="EMBL" id="WDE08635.1"/>
    </source>
</evidence>
<accession>A0AAE9Z8C6</accession>
<protein>
    <submittedName>
        <fullName evidence="1">Type III secretion system chaperone</fullName>
    </submittedName>
</protein>
<dbReference type="SUPFAM" id="SSF69635">
    <property type="entry name" value="Type III secretory system chaperone-like"/>
    <property type="match status" value="1"/>
</dbReference>
<dbReference type="Pfam" id="PF05932">
    <property type="entry name" value="CesT"/>
    <property type="match status" value="1"/>
</dbReference>
<reference evidence="1 2" key="2">
    <citation type="journal article" date="2022" name="Mar. Drugs">
        <title>Bioassay-Guided Fractionation Leads to the Detection of Cholic Acid Generated by the Rare Thalassomonas sp.</title>
        <authorList>
            <person name="Pheiffer F."/>
            <person name="Schneider Y.K."/>
            <person name="Hansen E.H."/>
            <person name="Andersen J.H."/>
            <person name="Isaksson J."/>
            <person name="Busche T."/>
            <person name="R C."/>
            <person name="Kalinowski J."/>
            <person name="Zyl L.V."/>
            <person name="Trindade M."/>
        </authorList>
    </citation>
    <scope>NUCLEOTIDE SEQUENCE [LARGE SCALE GENOMIC DNA]</scope>
    <source>
        <strain evidence="1 2">XOM25</strain>
    </source>
</reference>
<dbReference type="InterPro" id="IPR010261">
    <property type="entry name" value="Tir_chaperone"/>
</dbReference>
<dbReference type="Gene3D" id="3.30.1460.10">
    <property type="match status" value="1"/>
</dbReference>
<name>A0AAE9Z8C6_9GAMM</name>
<dbReference type="Proteomes" id="UP000032352">
    <property type="component" value="Chromosome pTvir"/>
</dbReference>
<dbReference type="EMBL" id="CP059734">
    <property type="protein sequence ID" value="WDE08635.1"/>
    <property type="molecule type" value="Genomic_DNA"/>
</dbReference>
<dbReference type="GO" id="GO:0030254">
    <property type="term" value="P:protein secretion by the type III secretion system"/>
    <property type="evidence" value="ECO:0007669"/>
    <property type="project" value="InterPro"/>
</dbReference>
<proteinExistence type="predicted"/>
<sequence>MLTGTLNNLLETVCKRHEWQTINSDNNGCFKLTLDGITVELFTQGNLLLMDSPILTLDTDLEQRWQQLNKALQLMLINPDIARFSSYCNKQKDQLRIFNVVPSEALDVAHFEASLTAFVDAVEWINNQLLN</sequence>
<dbReference type="AlphaFoldDB" id="A0AAE9Z8C6"/>
<gene>
    <name evidence="1" type="ORF">SG34_032475</name>
</gene>
<organism evidence="1 2">
    <name type="scientific">Thalassomonas viridans</name>
    <dbReference type="NCBI Taxonomy" id="137584"/>
    <lineage>
        <taxon>Bacteria</taxon>
        <taxon>Pseudomonadati</taxon>
        <taxon>Pseudomonadota</taxon>
        <taxon>Gammaproteobacteria</taxon>
        <taxon>Alteromonadales</taxon>
        <taxon>Colwelliaceae</taxon>
        <taxon>Thalassomonas</taxon>
    </lineage>
</organism>
<keyword evidence="2" id="KW-1185">Reference proteome</keyword>